<dbReference type="InterPro" id="IPR030392">
    <property type="entry name" value="S74_ICA"/>
</dbReference>
<sequence>MFLFTNTTERLRILANGGVNIYSSSSVNGQLTVKGSSSFLDSSYNVTLSTFSADGTSNIQFQQLNGGDGFIGTTSNHKLAFMTVYVTSDKRIKEDIKKLDDSYCDKIYEADIYSFKYKNLEQPEPTIGVLAQDLSKLGYSELLNFIPNEKFKYEEEGDVEGFQLSVDYGKIACLNFMMIKKLMKRIKSLEDSLAKFGLVK</sequence>
<comment type="caution">
    <text evidence="2">The sequence shown here is derived from an EMBL/GenBank/DDBJ whole genome shotgun (WGS) entry which is preliminary data.</text>
</comment>
<dbReference type="AlphaFoldDB" id="A0AAV2ZB02"/>
<dbReference type="EMBL" id="DAKRPA010000021">
    <property type="protein sequence ID" value="DBA03249.1"/>
    <property type="molecule type" value="Genomic_DNA"/>
</dbReference>
<reference evidence="2" key="1">
    <citation type="submission" date="2022-11" db="EMBL/GenBank/DDBJ databases">
        <authorList>
            <person name="Morgan W.R."/>
            <person name="Tartar A."/>
        </authorList>
    </citation>
    <scope>NUCLEOTIDE SEQUENCE</scope>
    <source>
        <strain evidence="2">ARSEF 373</strain>
    </source>
</reference>
<evidence type="ECO:0000259" key="1">
    <source>
        <dbReference type="PROSITE" id="PS51688"/>
    </source>
</evidence>
<evidence type="ECO:0000313" key="3">
    <source>
        <dbReference type="Proteomes" id="UP001146120"/>
    </source>
</evidence>
<organism evidence="2 3">
    <name type="scientific">Lagenidium giganteum</name>
    <dbReference type="NCBI Taxonomy" id="4803"/>
    <lineage>
        <taxon>Eukaryota</taxon>
        <taxon>Sar</taxon>
        <taxon>Stramenopiles</taxon>
        <taxon>Oomycota</taxon>
        <taxon>Peronosporomycetes</taxon>
        <taxon>Pythiales</taxon>
        <taxon>Pythiaceae</taxon>
    </lineage>
</organism>
<feature type="domain" description="Peptidase S74" evidence="1">
    <location>
        <begin position="88"/>
        <end position="193"/>
    </location>
</feature>
<proteinExistence type="predicted"/>
<evidence type="ECO:0000313" key="2">
    <source>
        <dbReference type="EMBL" id="DBA03249.1"/>
    </source>
</evidence>
<dbReference type="PROSITE" id="PS51688">
    <property type="entry name" value="ICA"/>
    <property type="match status" value="1"/>
</dbReference>
<keyword evidence="3" id="KW-1185">Reference proteome</keyword>
<protein>
    <recommendedName>
        <fullName evidence="1">Peptidase S74 domain-containing protein</fullName>
    </recommendedName>
</protein>
<accession>A0AAV2ZB02</accession>
<dbReference type="Proteomes" id="UP001146120">
    <property type="component" value="Unassembled WGS sequence"/>
</dbReference>
<gene>
    <name evidence="2" type="ORF">N0F65_011608</name>
</gene>
<dbReference type="Pfam" id="PF13884">
    <property type="entry name" value="Peptidase_S74"/>
    <property type="match status" value="1"/>
</dbReference>
<name>A0AAV2ZB02_9STRA</name>
<reference evidence="2" key="2">
    <citation type="journal article" date="2023" name="Microbiol Resour">
        <title>Decontamination and Annotation of the Draft Genome Sequence of the Oomycete Lagenidium giganteum ARSEF 373.</title>
        <authorList>
            <person name="Morgan W.R."/>
            <person name="Tartar A."/>
        </authorList>
    </citation>
    <scope>NUCLEOTIDE SEQUENCE</scope>
    <source>
        <strain evidence="2">ARSEF 373</strain>
    </source>
</reference>